<keyword evidence="5" id="KW-0067">ATP-binding</keyword>
<dbReference type="PRINTS" id="PR00364">
    <property type="entry name" value="DISEASERSIST"/>
</dbReference>
<dbReference type="Gene3D" id="1.20.5.4130">
    <property type="match status" value="1"/>
</dbReference>
<evidence type="ECO:0000256" key="3">
    <source>
        <dbReference type="ARBA" id="ARBA00022741"/>
    </source>
</evidence>
<gene>
    <name evidence="11" type="ORF">Syun_005760</name>
</gene>
<evidence type="ECO:0000259" key="6">
    <source>
        <dbReference type="Pfam" id="PF00931"/>
    </source>
</evidence>
<dbReference type="GO" id="GO:0051707">
    <property type="term" value="P:response to other organism"/>
    <property type="evidence" value="ECO:0007669"/>
    <property type="project" value="UniProtKB-ARBA"/>
</dbReference>
<dbReference type="PANTHER" id="PTHR36766">
    <property type="entry name" value="PLANT BROAD-SPECTRUM MILDEW RESISTANCE PROTEIN RPW8"/>
    <property type="match status" value="1"/>
</dbReference>
<keyword evidence="12" id="KW-1185">Reference proteome</keyword>
<evidence type="ECO:0000256" key="4">
    <source>
        <dbReference type="ARBA" id="ARBA00022821"/>
    </source>
</evidence>
<dbReference type="InterPro" id="IPR027417">
    <property type="entry name" value="P-loop_NTPase"/>
</dbReference>
<dbReference type="PANTHER" id="PTHR36766:SF70">
    <property type="entry name" value="DISEASE RESISTANCE PROTEIN RGA4"/>
    <property type="match status" value="1"/>
</dbReference>
<dbReference type="InterPro" id="IPR036388">
    <property type="entry name" value="WH-like_DNA-bd_sf"/>
</dbReference>
<evidence type="ECO:0008006" key="13">
    <source>
        <dbReference type="Google" id="ProtNLM"/>
    </source>
</evidence>
<dbReference type="InterPro" id="IPR056789">
    <property type="entry name" value="LRR_R13L1-DRL21"/>
</dbReference>
<dbReference type="EMBL" id="JBBNAF010000003">
    <property type="protein sequence ID" value="KAK9159419.1"/>
    <property type="molecule type" value="Genomic_DNA"/>
</dbReference>
<evidence type="ECO:0000313" key="11">
    <source>
        <dbReference type="EMBL" id="KAK9159419.1"/>
    </source>
</evidence>
<keyword evidence="4" id="KW-0611">Plant defense</keyword>
<dbReference type="SUPFAM" id="SSF52058">
    <property type="entry name" value="L domain-like"/>
    <property type="match status" value="2"/>
</dbReference>
<comment type="caution">
    <text evidence="11">The sequence shown here is derived from an EMBL/GenBank/DDBJ whole genome shotgun (WGS) entry which is preliminary data.</text>
</comment>
<feature type="domain" description="R13L1/DRL21-like LRR repeat region" evidence="10">
    <location>
        <begin position="1190"/>
        <end position="1256"/>
    </location>
</feature>
<feature type="domain" description="Disease resistance protein winged helix" evidence="8">
    <location>
        <begin position="436"/>
        <end position="508"/>
    </location>
</feature>
<dbReference type="Pfam" id="PF18052">
    <property type="entry name" value="Rx_N"/>
    <property type="match status" value="1"/>
</dbReference>
<dbReference type="Gene3D" id="3.80.10.10">
    <property type="entry name" value="Ribonuclease Inhibitor"/>
    <property type="match status" value="3"/>
</dbReference>
<accession>A0AAP0KYR4</accession>
<dbReference type="Pfam" id="PF23559">
    <property type="entry name" value="WHD_DRP"/>
    <property type="match status" value="1"/>
</dbReference>
<keyword evidence="2" id="KW-0677">Repeat</keyword>
<dbReference type="Pfam" id="PF25019">
    <property type="entry name" value="LRR_R13L1-DRL21"/>
    <property type="match status" value="1"/>
</dbReference>
<dbReference type="InterPro" id="IPR032675">
    <property type="entry name" value="LRR_dom_sf"/>
</dbReference>
<dbReference type="FunFam" id="1.10.10.10:FF:000322">
    <property type="entry name" value="Probable disease resistance protein At1g63360"/>
    <property type="match status" value="1"/>
</dbReference>
<dbReference type="InterPro" id="IPR002182">
    <property type="entry name" value="NB-ARC"/>
</dbReference>
<keyword evidence="1" id="KW-0433">Leucine-rich repeat</keyword>
<dbReference type="Proteomes" id="UP001420932">
    <property type="component" value="Unassembled WGS sequence"/>
</dbReference>
<dbReference type="InterPro" id="IPR041118">
    <property type="entry name" value="Rx_N"/>
</dbReference>
<feature type="domain" description="NB-ARC" evidence="6">
    <location>
        <begin position="178"/>
        <end position="349"/>
    </location>
</feature>
<dbReference type="GO" id="GO:0006952">
    <property type="term" value="P:defense response"/>
    <property type="evidence" value="ECO:0007669"/>
    <property type="project" value="UniProtKB-KW"/>
</dbReference>
<dbReference type="InterPro" id="IPR058922">
    <property type="entry name" value="WHD_DRP"/>
</dbReference>
<evidence type="ECO:0000256" key="1">
    <source>
        <dbReference type="ARBA" id="ARBA00022614"/>
    </source>
</evidence>
<dbReference type="GO" id="GO:0005524">
    <property type="term" value="F:ATP binding"/>
    <property type="evidence" value="ECO:0007669"/>
    <property type="project" value="UniProtKB-KW"/>
</dbReference>
<dbReference type="GO" id="GO:0043531">
    <property type="term" value="F:ADP binding"/>
    <property type="evidence" value="ECO:0007669"/>
    <property type="project" value="InterPro"/>
</dbReference>
<dbReference type="InterPro" id="IPR042197">
    <property type="entry name" value="Apaf_helical"/>
</dbReference>
<feature type="domain" description="Disease resistance N-terminal" evidence="7">
    <location>
        <begin position="13"/>
        <end position="98"/>
    </location>
</feature>
<protein>
    <recommendedName>
        <fullName evidence="13">Disease resistance protein RGA3</fullName>
    </recommendedName>
</protein>
<dbReference type="Pfam" id="PF23598">
    <property type="entry name" value="LRR_14"/>
    <property type="match status" value="1"/>
</dbReference>
<name>A0AAP0KYR4_9MAGN</name>
<keyword evidence="3" id="KW-0547">Nucleotide-binding</keyword>
<dbReference type="Pfam" id="PF00931">
    <property type="entry name" value="NB-ARC"/>
    <property type="match status" value="1"/>
</dbReference>
<organism evidence="11 12">
    <name type="scientific">Stephania yunnanensis</name>
    <dbReference type="NCBI Taxonomy" id="152371"/>
    <lineage>
        <taxon>Eukaryota</taxon>
        <taxon>Viridiplantae</taxon>
        <taxon>Streptophyta</taxon>
        <taxon>Embryophyta</taxon>
        <taxon>Tracheophyta</taxon>
        <taxon>Spermatophyta</taxon>
        <taxon>Magnoliopsida</taxon>
        <taxon>Ranunculales</taxon>
        <taxon>Menispermaceae</taxon>
        <taxon>Menispermoideae</taxon>
        <taxon>Cissampelideae</taxon>
        <taxon>Stephania</taxon>
    </lineage>
</organism>
<evidence type="ECO:0000259" key="10">
    <source>
        <dbReference type="Pfam" id="PF25019"/>
    </source>
</evidence>
<evidence type="ECO:0000259" key="7">
    <source>
        <dbReference type="Pfam" id="PF18052"/>
    </source>
</evidence>
<dbReference type="CDD" id="cd14798">
    <property type="entry name" value="RX-CC_like"/>
    <property type="match status" value="1"/>
</dbReference>
<evidence type="ECO:0000259" key="8">
    <source>
        <dbReference type="Pfam" id="PF23559"/>
    </source>
</evidence>
<dbReference type="FunFam" id="3.40.50.300:FF:001091">
    <property type="entry name" value="Probable disease resistance protein At1g61300"/>
    <property type="match status" value="1"/>
</dbReference>
<evidence type="ECO:0000313" key="12">
    <source>
        <dbReference type="Proteomes" id="UP001420932"/>
    </source>
</evidence>
<feature type="domain" description="Disease resistance R13L4/SHOC-2-like LRR" evidence="9">
    <location>
        <begin position="568"/>
        <end position="828"/>
    </location>
</feature>
<dbReference type="SUPFAM" id="SSF52540">
    <property type="entry name" value="P-loop containing nucleoside triphosphate hydrolases"/>
    <property type="match status" value="1"/>
</dbReference>
<evidence type="ECO:0000259" key="9">
    <source>
        <dbReference type="Pfam" id="PF23598"/>
    </source>
</evidence>
<dbReference type="InterPro" id="IPR038005">
    <property type="entry name" value="RX-like_CC"/>
</dbReference>
<proteinExistence type="predicted"/>
<reference evidence="11 12" key="1">
    <citation type="submission" date="2024-01" db="EMBL/GenBank/DDBJ databases">
        <title>Genome assemblies of Stephania.</title>
        <authorList>
            <person name="Yang L."/>
        </authorList>
    </citation>
    <scope>NUCLEOTIDE SEQUENCE [LARGE SCALE GENOMIC DNA]</scope>
    <source>
        <strain evidence="11">YNDBR</strain>
        <tissue evidence="11">Leaf</tissue>
    </source>
</reference>
<sequence length="1292" mass="146610">MAEQIAVSGAEHILNAVISKAIDEISLVWGVKGEVKKLERILKKIQEVLHDAEKKQTDDADVRIWLRELKDVAYDADDILDEMEFDNARRKIEVENRVKGKLLNFFSMSNPLVFRLKVAHKVRDLNERLVEINREKEGFKFSSNVSSVSSQIGRWGSSSHVNRETASFVDHSEIVGRKDDKSRIVGRVIESGEGDVFDVIPVVGLGGLGKTTLAQLVYNDDEVGNKFDPKMWVCVSNNFDVKRVLKEMIESLSKNKFEVSSMDVMQTSLRDKLNKKTFLLVLDDMWYEAQFREKWDTLSTFLRCGNQGSKIVITTRSREVASIVGPLQIYDLQILPSGDCWDIFERRAFCAGGPAKSSTLEAIGREIVKKCAGVPLALKTMGGLMHSKHEEKEWLEIQNSPIWNIADADSRIISVLKLSYDNLSSPLKRCFAYCSVFPKDFRIGKKLLIQLWMAEGFLGLPRGSKAMEDLGNEFFNSLCWNSLFQDVEKNKFGDIKACKIHDLVHDLAISISGTERSAVDTSDASMTDVSRTRWMIYDFHGAKVPEELYKANKLRTFYVWNRFDVVDEHFNNMLLNFELLRVLDVSFTVIKQLPSSIGKLRHLRFLDVSETEIEELPKSIGGLYNLQTLRLKGCKNLKVLPQNLKKLINLRHLKTDLAGSWSEIPRGVGKLTNLQSLPVFKVGSNDDGCSVSELENLNLLRGKLKLYYLENLKNVAFAKMANLQGKKGIYSLGIEWDRSEGFGSTANDIIDDSVLEAFQPHSNLKELWMRGFQGTRFPRWIVSCTALSCVLEIYFYKCNKCEYLPNFGQLPALKKIYINEMRNVKRFGGAWNDWPNNECVEDVGAEEARRRAMTSAAFPLLESIHLKKMPNLEEWLEPVPNSFPLLQTLFVENCPKLRITPSSFPSLKSLDFSPKTSDIAVRSLSANLKTLTFLFIDGCSDLTVLPEELLQKNKLLQTLKIKNCPQFEGFFSEKHKGDCSANSTLESSPHNVRTLNVSLNALEVLDIIGCPKFSTIPDTVPALKALAIINSNDMLAELLTAKLTSLTYLWVEDLPGLSSLPVDLISKNKHLDYLSIVDCPQLRCDFLPNDEGKGVQHLGLTRFVMRGCHSLKSINLQGFQSLRYLEIKNCRALKSYPKDLPFLRHLEHMGLGRLSEDMDYLPFPEVQVPYFVSLYKLGIVGSPEFKYLPDQIQHLKALKNFTIDGFDSLIALPEWLGNISSLADLFISNCKNLMHLPPKEAMRRLPSLKWLEIKNCPLLKERCNKEENSEEWSKIAHIPAIKFDGNFIQDLS</sequence>
<evidence type="ECO:0000256" key="2">
    <source>
        <dbReference type="ARBA" id="ARBA00022737"/>
    </source>
</evidence>
<evidence type="ECO:0000256" key="5">
    <source>
        <dbReference type="ARBA" id="ARBA00022840"/>
    </source>
</evidence>
<dbReference type="Gene3D" id="1.10.8.430">
    <property type="entry name" value="Helical domain of apoptotic protease-activating factors"/>
    <property type="match status" value="1"/>
</dbReference>
<dbReference type="Gene3D" id="3.40.50.300">
    <property type="entry name" value="P-loop containing nucleotide triphosphate hydrolases"/>
    <property type="match status" value="1"/>
</dbReference>
<dbReference type="InterPro" id="IPR055414">
    <property type="entry name" value="LRR_R13L4/SHOC2-like"/>
</dbReference>
<dbReference type="Gene3D" id="1.10.10.10">
    <property type="entry name" value="Winged helix-like DNA-binding domain superfamily/Winged helix DNA-binding domain"/>
    <property type="match status" value="1"/>
</dbReference>